<proteinExistence type="predicted"/>
<dbReference type="EMBL" id="BPQB01000221">
    <property type="protein sequence ID" value="GJF00869.1"/>
    <property type="molecule type" value="Genomic_DNA"/>
</dbReference>
<feature type="compositionally biased region" description="Basic and acidic residues" evidence="1">
    <location>
        <begin position="61"/>
        <end position="70"/>
    </location>
</feature>
<dbReference type="Proteomes" id="UP000703269">
    <property type="component" value="Unassembled WGS sequence"/>
</dbReference>
<dbReference type="AlphaFoldDB" id="A0A9P3GT96"/>
<keyword evidence="3" id="KW-1185">Reference proteome</keyword>
<name>A0A9P3GT96_9APHY</name>
<feature type="region of interest" description="Disordered" evidence="1">
    <location>
        <begin position="1"/>
        <end position="70"/>
    </location>
</feature>
<protein>
    <recommendedName>
        <fullName evidence="4">Heterokaryon incompatibility domain-containing protein</fullName>
    </recommendedName>
</protein>
<evidence type="ECO:0000256" key="1">
    <source>
        <dbReference type="SAM" id="MobiDB-lite"/>
    </source>
</evidence>
<sequence>MSLAFEENLKHSPSSVEGPSLAQELSSEAHDDHTEPPWLSLATCGEAASNPPVASAATRPKNPERRTSKIDTEALRLQIWRRVSALRRDEAQVTQAAEEREGTGEFYLCPQPRSTIPLQWGYVSNTAIPDELADRPCTDISMDELLKLLEPLFGTQWASRQPKGLIDTLQHLLSISRDFGELYGTFRLHKRYGDMTRLLPNMEMHRKQDEEIRRDAVRGDYITNARVRPRRIWDLHSNRVLPFVLPYTVFDRTQLWTVSHSWAPEGARTEVWTRINGLQWPVPLPRGTTLAHLRVELLNLGAAYVWLDVLCLRQRGRAADEDVRTREWALDVPTIGALYARGAPCVTYFNGLGLPLDASPDTLASPFHWLRRVWTVQEATVHWLPGGLTGAEAASSAAREFFHGHHARALPPADGEYPHALNWALRALRGRHAATALDALHSLAYFFRCATLPVYDARTGLDAAWARFLKHLYNFHRHQLALAHVAHFPESGALLPTWDEFTTYTLEDADAWVGRLHVLDRTRLGAPEPAVYWQEVDALGPLRVVRGEHGGEPGELKLVLSDGSSYTIHGKAGGTIHNDVQYRILKLSDKRWLVVEAVGQRMIDVADDSGKADDESTEARLAIEVVKSGCILLEERHEGLPQHEALTVLYHSGHPDDSRHSDQ</sequence>
<comment type="caution">
    <text evidence="2">The sequence shown here is derived from an EMBL/GenBank/DDBJ whole genome shotgun (WGS) entry which is preliminary data.</text>
</comment>
<evidence type="ECO:0008006" key="4">
    <source>
        <dbReference type="Google" id="ProtNLM"/>
    </source>
</evidence>
<gene>
    <name evidence="2" type="ORF">PsYK624_171710</name>
</gene>
<organism evidence="2 3">
    <name type="scientific">Phanerochaete sordida</name>
    <dbReference type="NCBI Taxonomy" id="48140"/>
    <lineage>
        <taxon>Eukaryota</taxon>
        <taxon>Fungi</taxon>
        <taxon>Dikarya</taxon>
        <taxon>Basidiomycota</taxon>
        <taxon>Agaricomycotina</taxon>
        <taxon>Agaricomycetes</taxon>
        <taxon>Polyporales</taxon>
        <taxon>Phanerochaetaceae</taxon>
        <taxon>Phanerochaete</taxon>
    </lineage>
</organism>
<reference evidence="2 3" key="1">
    <citation type="submission" date="2021-08" db="EMBL/GenBank/DDBJ databases">
        <title>Draft Genome Sequence of Phanerochaete sordida strain YK-624.</title>
        <authorList>
            <person name="Mori T."/>
            <person name="Dohra H."/>
            <person name="Suzuki T."/>
            <person name="Kawagishi H."/>
            <person name="Hirai H."/>
        </authorList>
    </citation>
    <scope>NUCLEOTIDE SEQUENCE [LARGE SCALE GENOMIC DNA]</scope>
    <source>
        <strain evidence="2 3">YK-624</strain>
    </source>
</reference>
<evidence type="ECO:0000313" key="2">
    <source>
        <dbReference type="EMBL" id="GJF00869.1"/>
    </source>
</evidence>
<accession>A0A9P3GT96</accession>
<evidence type="ECO:0000313" key="3">
    <source>
        <dbReference type="Proteomes" id="UP000703269"/>
    </source>
</evidence>
<dbReference type="OrthoDB" id="3226657at2759"/>